<evidence type="ECO:0000313" key="2">
    <source>
        <dbReference type="EMBL" id="EER67555.1"/>
    </source>
</evidence>
<evidence type="ECO:0000256" key="1">
    <source>
        <dbReference type="SAM" id="Phobius"/>
    </source>
</evidence>
<reference evidence="2" key="1">
    <citation type="submission" date="2009-01" db="EMBL/GenBank/DDBJ databases">
        <authorList>
            <person name="Fulton L."/>
            <person name="Clifton S."/>
            <person name="Chinwalla A.T."/>
            <person name="Mitreva M."/>
            <person name="Sodergren E."/>
            <person name="Weinstock G."/>
            <person name="Clifton S."/>
            <person name="Dooling D.J."/>
            <person name="Fulton B."/>
            <person name="Minx P."/>
            <person name="Pepin K.H."/>
            <person name="Johnson M."/>
            <person name="Bhonagiri V."/>
            <person name="Nash W.E."/>
            <person name="Mardis E.R."/>
            <person name="Wilson R.K."/>
        </authorList>
    </citation>
    <scope>NUCLEOTIDE SEQUENCE [LARGE SCALE GENOMIC DNA]</scope>
    <source>
        <strain evidence="2">ATCC 10379</strain>
    </source>
</reference>
<protein>
    <recommendedName>
        <fullName evidence="4">Lipoprotein</fullName>
    </recommendedName>
</protein>
<dbReference type="OrthoDB" id="2233558at2"/>
<dbReference type="Proteomes" id="UP000006004">
    <property type="component" value="Unassembled WGS sequence"/>
</dbReference>
<dbReference type="AlphaFoldDB" id="C5NZ23"/>
<dbReference type="eggNOG" id="ENOG50307XN">
    <property type="taxonomic scope" value="Bacteria"/>
</dbReference>
<keyword evidence="1" id="KW-0812">Transmembrane</keyword>
<proteinExistence type="predicted"/>
<dbReference type="EMBL" id="ACDZ02000015">
    <property type="protein sequence ID" value="EER67555.1"/>
    <property type="molecule type" value="Genomic_DNA"/>
</dbReference>
<evidence type="ECO:0008006" key="4">
    <source>
        <dbReference type="Google" id="ProtNLM"/>
    </source>
</evidence>
<gene>
    <name evidence="2" type="ORF">GEMHA0001_0004</name>
</gene>
<accession>C5NZ23</accession>
<dbReference type="RefSeq" id="WP_003145759.1">
    <property type="nucleotide sequence ID" value="NZ_ACDZ02000015.1"/>
</dbReference>
<dbReference type="GeneID" id="93288212"/>
<keyword evidence="1" id="KW-0472">Membrane</keyword>
<comment type="caution">
    <text evidence="2">The sequence shown here is derived from an EMBL/GenBank/DDBJ whole genome shotgun (WGS) entry which is preliminary data.</text>
</comment>
<name>C5NZ23_9BACL</name>
<keyword evidence="1" id="KW-1133">Transmembrane helix</keyword>
<evidence type="ECO:0000313" key="3">
    <source>
        <dbReference type="Proteomes" id="UP000006004"/>
    </source>
</evidence>
<organism evidence="2 3">
    <name type="scientific">Gemella haemolysans ATCC 10379</name>
    <dbReference type="NCBI Taxonomy" id="546270"/>
    <lineage>
        <taxon>Bacteria</taxon>
        <taxon>Bacillati</taxon>
        <taxon>Bacillota</taxon>
        <taxon>Bacilli</taxon>
        <taxon>Bacillales</taxon>
        <taxon>Gemellaceae</taxon>
        <taxon>Gemella</taxon>
    </lineage>
</organism>
<dbReference type="PROSITE" id="PS51257">
    <property type="entry name" value="PROKAR_LIPOPROTEIN"/>
    <property type="match status" value="1"/>
</dbReference>
<reference evidence="2" key="2">
    <citation type="submission" date="2009-06" db="EMBL/GenBank/DDBJ databases">
        <authorList>
            <person name="Sebastian Y."/>
            <person name="Madupu R."/>
            <person name="Durkin A.S."/>
            <person name="Torralba M."/>
            <person name="Methe B."/>
            <person name="Sutton G.G."/>
            <person name="Strausberg R.L."/>
            <person name="Nelson K.E."/>
        </authorList>
    </citation>
    <scope>NUCLEOTIDE SEQUENCE [LARGE SCALE GENOMIC DNA]</scope>
    <source>
        <strain evidence="2">ATCC 10379</strain>
    </source>
</reference>
<sequence length="251" mass="29117">MKEEKHEKEIKVKKKITKIIGAVIVGGVLMMTAGCGVVGKGSKSWIEDKVANIEKVYPTENLEDLFEKFPNGFYIRQIILKDGDNINEGYSYILELRGNKDKKTILGKVEKIRTKDKPYERVLIQQSKVEYKKGEGLVLGNPELSEELLLNKHFLFQEVKLNKETFKKWKFEKKEYSYETGVFDIIYNVNNKEINNYFNIDENSNLIIRVGGVDISTTNVYKYSVMIKNQEKGIDYYEILSDTREDIGNEE</sequence>
<keyword evidence="3" id="KW-1185">Reference proteome</keyword>
<feature type="transmembrane region" description="Helical" evidence="1">
    <location>
        <begin position="20"/>
        <end position="39"/>
    </location>
</feature>